<dbReference type="Proteomes" id="UP001642483">
    <property type="component" value="Unassembled WGS sequence"/>
</dbReference>
<evidence type="ECO:0000313" key="4">
    <source>
        <dbReference type="EMBL" id="CAK8677812.1"/>
    </source>
</evidence>
<accession>A0ABP0FHL8</accession>
<organism evidence="4 5">
    <name type="scientific">Clavelina lepadiformis</name>
    <name type="common">Light-bulb sea squirt</name>
    <name type="synonym">Ascidia lepadiformis</name>
    <dbReference type="NCBI Taxonomy" id="159417"/>
    <lineage>
        <taxon>Eukaryota</taxon>
        <taxon>Metazoa</taxon>
        <taxon>Chordata</taxon>
        <taxon>Tunicata</taxon>
        <taxon>Ascidiacea</taxon>
        <taxon>Aplousobranchia</taxon>
        <taxon>Clavelinidae</taxon>
        <taxon>Clavelina</taxon>
    </lineage>
</organism>
<dbReference type="Pfam" id="PF16043">
    <property type="entry name" value="DUF4795"/>
    <property type="match status" value="1"/>
</dbReference>
<feature type="region of interest" description="Disordered" evidence="2">
    <location>
        <begin position="14"/>
        <end position="34"/>
    </location>
</feature>
<name>A0ABP0FHL8_CLALP</name>
<keyword evidence="1" id="KW-0175">Coiled coil</keyword>
<comment type="caution">
    <text evidence="4">The sequence shown here is derived from an EMBL/GenBank/DDBJ whole genome shotgun (WGS) entry which is preliminary data.</text>
</comment>
<proteinExistence type="predicted"/>
<dbReference type="PANTHER" id="PTHR47080:SF2">
    <property type="entry name" value="GLUTAMINE-RICH PROTEIN 2"/>
    <property type="match status" value="1"/>
</dbReference>
<evidence type="ECO:0000256" key="2">
    <source>
        <dbReference type="SAM" id="MobiDB-lite"/>
    </source>
</evidence>
<evidence type="ECO:0000256" key="1">
    <source>
        <dbReference type="SAM" id="Coils"/>
    </source>
</evidence>
<evidence type="ECO:0000313" key="5">
    <source>
        <dbReference type="Proteomes" id="UP001642483"/>
    </source>
</evidence>
<feature type="region of interest" description="Disordered" evidence="2">
    <location>
        <begin position="271"/>
        <end position="313"/>
    </location>
</feature>
<gene>
    <name evidence="4" type="ORF">CVLEPA_LOCUS7806</name>
</gene>
<sequence length="771" mass="86450">MSVTLSNSNVLDLEGENLPAAETLPAGETLPAEETLPTEKTLNELLDLSLGSPEVGAVNFNILHTLLSSILKRLDLQNVITEVDSSQLPTVELPKRTLSVEKLDKKVSHMETQLKVLNSLPSNHDLIEKARSGTSVSPAADVWQHLQLQKKVEANETGVTKALSLIDDLLREMRDLRDNQNKMKSDMERLSEKMEKAGDLSGIISRLESVEAYDGRINELQRELDALSSKLRQYPDASEFENYITWPVLEEALSQHMKKIEELQKQKEIAEGKEVDEEEELKLPTPAQSATSSRPASSRPTSSRLSSAKERFPQATEMLERIGALSERHEALDGRVVVLEETMPTKADKSELDELRNQQAPSIPEDLLEQLAKLKEAISILEKEKDRESDTIANMQNALLNLQAELEKLYRLVNAAMEEHDAKQKHIDSLYGYAERLEEKKADKENVKMEIDVKADKRALATKVNRTDFDSTTNEITKNLDEMLEKILGQESEWQKALKKLSGEVDGKLDRMELEALKQHLENRLKAMRKLLEQRPVKEGFAEGDDAAGFRKQLLQSYHCISCDRPVDLASTGPIPSIPATAGLPSSKSVRPYTSYELDQIRQQGKGLPVYKRLPTIPFEKYLRELRAEGVEPDTVVPSGRACGGNYTLTYPHRRYTRLTHLSELWQEEEAVLDVAREEVELQGHDGHIYKGRLPTIPLPGMQGRKVGHPESVYPPQPGISPRPNSARMVRPTSSTRRPTSSGNVRIGGLSPPHISPEHSNSRFSTTNSVE</sequence>
<feature type="coiled-coil region" evidence="1">
    <location>
        <begin position="364"/>
        <end position="457"/>
    </location>
</feature>
<dbReference type="InterPro" id="IPR032013">
    <property type="entry name" value="DUF4795"/>
</dbReference>
<feature type="domain" description="DUF4795" evidence="3">
    <location>
        <begin position="387"/>
        <end position="593"/>
    </location>
</feature>
<keyword evidence="5" id="KW-1185">Reference proteome</keyword>
<reference evidence="4 5" key="1">
    <citation type="submission" date="2024-02" db="EMBL/GenBank/DDBJ databases">
        <authorList>
            <person name="Daric V."/>
            <person name="Darras S."/>
        </authorList>
    </citation>
    <scope>NUCLEOTIDE SEQUENCE [LARGE SCALE GENOMIC DNA]</scope>
</reference>
<evidence type="ECO:0000259" key="3">
    <source>
        <dbReference type="Pfam" id="PF16043"/>
    </source>
</evidence>
<dbReference type="EMBL" id="CAWYQH010000046">
    <property type="protein sequence ID" value="CAK8677812.1"/>
    <property type="molecule type" value="Genomic_DNA"/>
</dbReference>
<protein>
    <recommendedName>
        <fullName evidence="3">DUF4795 domain-containing protein</fullName>
    </recommendedName>
</protein>
<feature type="region of interest" description="Disordered" evidence="2">
    <location>
        <begin position="701"/>
        <end position="771"/>
    </location>
</feature>
<feature type="compositionally biased region" description="Polar residues" evidence="2">
    <location>
        <begin position="762"/>
        <end position="771"/>
    </location>
</feature>
<feature type="compositionally biased region" description="Low complexity" evidence="2">
    <location>
        <begin position="284"/>
        <end position="306"/>
    </location>
</feature>
<dbReference type="PANTHER" id="PTHR47080">
    <property type="entry name" value="CHROMOSOME 16 OPEN READING FRAME 96"/>
    <property type="match status" value="1"/>
</dbReference>
<feature type="compositionally biased region" description="Low complexity" evidence="2">
    <location>
        <begin position="731"/>
        <end position="742"/>
    </location>
</feature>